<keyword evidence="1" id="KW-0812">Transmembrane</keyword>
<feature type="transmembrane region" description="Helical" evidence="1">
    <location>
        <begin position="75"/>
        <end position="97"/>
    </location>
</feature>
<evidence type="ECO:0000313" key="2">
    <source>
        <dbReference type="EMBL" id="AQW20795.1"/>
    </source>
</evidence>
<sequence length="273" mass="31353">MMFIDHVHEMFEPVVPGWVDWIGRPVAVIFMFISVEGFIHTHDRLRYMMRLLIGFWIMNIGTAIVQHFFSIGDFALLNNIFGTLFLGVFTMYGISFIEDGIKQHSGVQIAKGIGIILIPIVWSVVQMSLFAALPKLVSVLFIFPSVTMAEGGVLLYVAPLLYLLRKKRSWQMIGISAVAVAIFLMDPSHAFTTNTEWMLVFSIVILSMYNGQKGKSMRNFFYVFYPVHIWLFLISVALLFSCFYIRLEVRRIRIRCQPSLTVETINCLHVFFA</sequence>
<dbReference type="AlphaFoldDB" id="A0A1S6QGR2"/>
<feature type="transmembrane region" description="Helical" evidence="1">
    <location>
        <begin position="109"/>
        <end position="133"/>
    </location>
</feature>
<feature type="transmembrane region" description="Helical" evidence="1">
    <location>
        <begin position="169"/>
        <end position="185"/>
    </location>
</feature>
<feature type="transmembrane region" description="Helical" evidence="1">
    <location>
        <begin position="139"/>
        <end position="162"/>
    </location>
</feature>
<gene>
    <name evidence="2" type="ORF">PL11_002135</name>
</gene>
<keyword evidence="3" id="KW-1185">Reference proteome</keyword>
<dbReference type="Pfam" id="PF05857">
    <property type="entry name" value="TraX"/>
    <property type="match status" value="1"/>
</dbReference>
<evidence type="ECO:0000313" key="3">
    <source>
        <dbReference type="Proteomes" id="UP000030361"/>
    </source>
</evidence>
<feature type="transmembrane region" description="Helical" evidence="1">
    <location>
        <begin position="51"/>
        <end position="69"/>
    </location>
</feature>
<reference evidence="2 3" key="1">
    <citation type="journal article" date="2015" name="Genome Announc.">
        <title>Genome Sequence of Lactobacillus curieae CCTCC M 2011381T, a Novel Producer of Gamma-aminobutyric Acid.</title>
        <authorList>
            <person name="Wang Y."/>
            <person name="Wang Y."/>
            <person name="Lang C."/>
            <person name="Wei D."/>
            <person name="Xu P."/>
            <person name="Xie J."/>
        </authorList>
    </citation>
    <scope>NUCLEOTIDE SEQUENCE [LARGE SCALE GENOMIC DNA]</scope>
    <source>
        <strain evidence="2 3">CCTCC M 2011381</strain>
    </source>
</reference>
<proteinExistence type="predicted"/>
<dbReference type="EMBL" id="CP018906">
    <property type="protein sequence ID" value="AQW20795.1"/>
    <property type="molecule type" value="Genomic_DNA"/>
</dbReference>
<organism evidence="2 3">
    <name type="scientific">Lentilactobacillus curieae</name>
    <dbReference type="NCBI Taxonomy" id="1138822"/>
    <lineage>
        <taxon>Bacteria</taxon>
        <taxon>Bacillati</taxon>
        <taxon>Bacillota</taxon>
        <taxon>Bacilli</taxon>
        <taxon>Lactobacillales</taxon>
        <taxon>Lactobacillaceae</taxon>
        <taxon>Lentilactobacillus</taxon>
    </lineage>
</organism>
<evidence type="ECO:0000256" key="1">
    <source>
        <dbReference type="SAM" id="Phobius"/>
    </source>
</evidence>
<feature type="transmembrane region" description="Helical" evidence="1">
    <location>
        <begin position="21"/>
        <end position="39"/>
    </location>
</feature>
<accession>A0A1S6QGR2</accession>
<dbReference type="InterPro" id="IPR008875">
    <property type="entry name" value="TraX"/>
</dbReference>
<dbReference type="KEGG" id="lcu:PL11_002135"/>
<protein>
    <recommendedName>
        <fullName evidence="4">TraX protein</fullName>
    </recommendedName>
</protein>
<dbReference type="Proteomes" id="UP000030361">
    <property type="component" value="Chromosome"/>
</dbReference>
<evidence type="ECO:0008006" key="4">
    <source>
        <dbReference type="Google" id="ProtNLM"/>
    </source>
</evidence>
<feature type="transmembrane region" description="Helical" evidence="1">
    <location>
        <begin position="221"/>
        <end position="247"/>
    </location>
</feature>
<dbReference type="OrthoDB" id="9781069at2"/>
<keyword evidence="1" id="KW-0472">Membrane</keyword>
<keyword evidence="1" id="KW-1133">Transmembrane helix</keyword>
<name>A0A1S6QGR2_9LACO</name>